<keyword evidence="7" id="KW-0503">Monooxygenase</keyword>
<comment type="caution">
    <text evidence="9">The sequence shown here is derived from an EMBL/GenBank/DDBJ whole genome shotgun (WGS) entry which is preliminary data.</text>
</comment>
<protein>
    <recommendedName>
        <fullName evidence="11">Cytochrome P450</fullName>
    </recommendedName>
</protein>
<feature type="transmembrane region" description="Helical" evidence="8">
    <location>
        <begin position="34"/>
        <end position="55"/>
    </location>
</feature>
<keyword evidence="8" id="KW-0812">Transmembrane</keyword>
<organism evidence="9 10">
    <name type="scientific">Leucocoprinus birnbaumii</name>
    <dbReference type="NCBI Taxonomy" id="56174"/>
    <lineage>
        <taxon>Eukaryota</taxon>
        <taxon>Fungi</taxon>
        <taxon>Dikarya</taxon>
        <taxon>Basidiomycota</taxon>
        <taxon>Agaricomycotina</taxon>
        <taxon>Agaricomycetes</taxon>
        <taxon>Agaricomycetidae</taxon>
        <taxon>Agaricales</taxon>
        <taxon>Agaricineae</taxon>
        <taxon>Agaricaceae</taxon>
        <taxon>Leucocoprinus</taxon>
    </lineage>
</organism>
<name>A0AAD5YQQ6_9AGAR</name>
<evidence type="ECO:0000256" key="2">
    <source>
        <dbReference type="ARBA" id="ARBA00005179"/>
    </source>
</evidence>
<dbReference type="PANTHER" id="PTHR24305:SF157">
    <property type="entry name" value="N-ACETYLTRYPTOPHAN 6-HYDROXYLASE IVOC-RELATED"/>
    <property type="match status" value="1"/>
</dbReference>
<dbReference type="PANTHER" id="PTHR24305">
    <property type="entry name" value="CYTOCHROME P450"/>
    <property type="match status" value="1"/>
</dbReference>
<feature type="transmembrane region" description="Helical" evidence="8">
    <location>
        <begin position="108"/>
        <end position="129"/>
    </location>
</feature>
<evidence type="ECO:0008006" key="11">
    <source>
        <dbReference type="Google" id="ProtNLM"/>
    </source>
</evidence>
<evidence type="ECO:0000256" key="7">
    <source>
        <dbReference type="RuleBase" id="RU000461"/>
    </source>
</evidence>
<feature type="transmembrane region" description="Helical" evidence="8">
    <location>
        <begin position="232"/>
        <end position="251"/>
    </location>
</feature>
<dbReference type="Pfam" id="PF00067">
    <property type="entry name" value="p450"/>
    <property type="match status" value="1"/>
</dbReference>
<evidence type="ECO:0000256" key="6">
    <source>
        <dbReference type="ARBA" id="ARBA00023004"/>
    </source>
</evidence>
<keyword evidence="5 7" id="KW-0560">Oxidoreductase</keyword>
<dbReference type="GO" id="GO:0004497">
    <property type="term" value="F:monooxygenase activity"/>
    <property type="evidence" value="ECO:0007669"/>
    <property type="project" value="UniProtKB-KW"/>
</dbReference>
<gene>
    <name evidence="9" type="ORF">NP233_g11667</name>
</gene>
<comment type="pathway">
    <text evidence="2">Secondary metabolite biosynthesis.</text>
</comment>
<evidence type="ECO:0000256" key="4">
    <source>
        <dbReference type="ARBA" id="ARBA00022723"/>
    </source>
</evidence>
<dbReference type="InterPro" id="IPR001128">
    <property type="entry name" value="Cyt_P450"/>
</dbReference>
<dbReference type="Proteomes" id="UP001213000">
    <property type="component" value="Unassembled WGS sequence"/>
</dbReference>
<dbReference type="AlphaFoldDB" id="A0AAD5YQQ6"/>
<dbReference type="InterPro" id="IPR050121">
    <property type="entry name" value="Cytochrome_P450_monoxygenase"/>
</dbReference>
<accession>A0AAD5YQQ6</accession>
<dbReference type="GO" id="GO:0016705">
    <property type="term" value="F:oxidoreductase activity, acting on paired donors, with incorporation or reduction of molecular oxygen"/>
    <property type="evidence" value="ECO:0007669"/>
    <property type="project" value="InterPro"/>
</dbReference>
<dbReference type="PROSITE" id="PS00086">
    <property type="entry name" value="CYTOCHROME_P450"/>
    <property type="match status" value="1"/>
</dbReference>
<sequence>MAAIAVLWRHQLPSTYRYAELEDYWSRSRNTRSIATAIYLIMKSLGILYFIAVLYGRLKIVSTKASGSYSSPFLGYTYPHVTRAMRGVCMDQWFVSVVSESLHTLSEATLSIVDIGYIAAIKVILILRLRAIYGYDRKVSILLYALIAIEMAPHSPVQISFSLPGCWFQPSTLSWSLLVVEHTTRALWITRVAATSVALNTERRFSHRSLWSAIGERRHLTPVLYIFHRDGALLIIPILAVSTLGLVGWVLPSSAAGGVDWNMWLILTYQLCIAVIKESLRLSHGATYPLARVADDDTLVAGRSIPAGTILAIGATFVHLNPEIFVRSVEPQPDRWLDGHSIELDSYLVAFSKGPRKCLGMNERDFDFKAFLTPKFPGFLQVTLKPASRDEDQICRPVDPMGSH</sequence>
<evidence type="ECO:0000256" key="3">
    <source>
        <dbReference type="ARBA" id="ARBA00010617"/>
    </source>
</evidence>
<keyword evidence="8" id="KW-0472">Membrane</keyword>
<dbReference type="EMBL" id="JANIEX010001455">
    <property type="protein sequence ID" value="KAJ3557729.1"/>
    <property type="molecule type" value="Genomic_DNA"/>
</dbReference>
<evidence type="ECO:0000256" key="8">
    <source>
        <dbReference type="SAM" id="Phobius"/>
    </source>
</evidence>
<comment type="cofactor">
    <cofactor evidence="1">
        <name>heme</name>
        <dbReference type="ChEBI" id="CHEBI:30413"/>
    </cofactor>
</comment>
<keyword evidence="10" id="KW-1185">Reference proteome</keyword>
<dbReference type="GO" id="GO:0020037">
    <property type="term" value="F:heme binding"/>
    <property type="evidence" value="ECO:0007669"/>
    <property type="project" value="InterPro"/>
</dbReference>
<reference evidence="9" key="1">
    <citation type="submission" date="2022-07" db="EMBL/GenBank/DDBJ databases">
        <title>Genome Sequence of Leucocoprinus birnbaumii.</title>
        <authorList>
            <person name="Buettner E."/>
        </authorList>
    </citation>
    <scope>NUCLEOTIDE SEQUENCE</scope>
    <source>
        <strain evidence="9">VT141</strain>
    </source>
</reference>
<evidence type="ECO:0000256" key="5">
    <source>
        <dbReference type="ARBA" id="ARBA00023002"/>
    </source>
</evidence>
<keyword evidence="8" id="KW-1133">Transmembrane helix</keyword>
<dbReference type="Gene3D" id="1.10.630.10">
    <property type="entry name" value="Cytochrome P450"/>
    <property type="match status" value="1"/>
</dbReference>
<comment type="similarity">
    <text evidence="3 7">Belongs to the cytochrome P450 family.</text>
</comment>
<evidence type="ECO:0000313" key="10">
    <source>
        <dbReference type="Proteomes" id="UP001213000"/>
    </source>
</evidence>
<dbReference type="GO" id="GO:0005506">
    <property type="term" value="F:iron ion binding"/>
    <property type="evidence" value="ECO:0007669"/>
    <property type="project" value="InterPro"/>
</dbReference>
<evidence type="ECO:0000313" key="9">
    <source>
        <dbReference type="EMBL" id="KAJ3557729.1"/>
    </source>
</evidence>
<proteinExistence type="inferred from homology"/>
<keyword evidence="6 7" id="KW-0408">Iron</keyword>
<evidence type="ECO:0000256" key="1">
    <source>
        <dbReference type="ARBA" id="ARBA00001971"/>
    </source>
</evidence>
<dbReference type="SUPFAM" id="SSF48264">
    <property type="entry name" value="Cytochrome P450"/>
    <property type="match status" value="1"/>
</dbReference>
<dbReference type="InterPro" id="IPR017972">
    <property type="entry name" value="Cyt_P450_CS"/>
</dbReference>
<keyword evidence="4 7" id="KW-0479">Metal-binding</keyword>
<keyword evidence="7" id="KW-0349">Heme</keyword>
<dbReference type="InterPro" id="IPR036396">
    <property type="entry name" value="Cyt_P450_sf"/>
</dbReference>